<keyword evidence="1" id="KW-0812">Transmembrane</keyword>
<evidence type="ECO:0000313" key="3">
    <source>
        <dbReference type="Proteomes" id="UP000184386"/>
    </source>
</evidence>
<reference evidence="2 3" key="1">
    <citation type="submission" date="2016-11" db="EMBL/GenBank/DDBJ databases">
        <authorList>
            <person name="Jaros S."/>
            <person name="Januszkiewicz K."/>
            <person name="Wedrychowicz H."/>
        </authorList>
    </citation>
    <scope>NUCLEOTIDE SEQUENCE [LARGE SCALE GENOMIC DNA]</scope>
    <source>
        <strain evidence="2 3">DSM 15929</strain>
    </source>
</reference>
<dbReference type="EMBL" id="FRAC01000021">
    <property type="protein sequence ID" value="SHK97699.1"/>
    <property type="molecule type" value="Genomic_DNA"/>
</dbReference>
<proteinExistence type="predicted"/>
<organism evidence="2 3">
    <name type="scientific">Anaerocolumna jejuensis DSM 15929</name>
    <dbReference type="NCBI Taxonomy" id="1121322"/>
    <lineage>
        <taxon>Bacteria</taxon>
        <taxon>Bacillati</taxon>
        <taxon>Bacillota</taxon>
        <taxon>Clostridia</taxon>
        <taxon>Lachnospirales</taxon>
        <taxon>Lachnospiraceae</taxon>
        <taxon>Anaerocolumna</taxon>
    </lineage>
</organism>
<dbReference type="PANTHER" id="PTHR37507:SF2">
    <property type="entry name" value="SPORULATION PROTEIN YDCC"/>
    <property type="match status" value="1"/>
</dbReference>
<evidence type="ECO:0000313" key="2">
    <source>
        <dbReference type="EMBL" id="SHK97699.1"/>
    </source>
</evidence>
<dbReference type="InterPro" id="IPR052944">
    <property type="entry name" value="Sporulation_related"/>
</dbReference>
<dbReference type="AlphaFoldDB" id="A0A1M6WVV2"/>
<gene>
    <name evidence="2" type="ORF">SAMN02745136_03778</name>
</gene>
<dbReference type="Proteomes" id="UP000184386">
    <property type="component" value="Unassembled WGS sequence"/>
</dbReference>
<keyword evidence="1" id="KW-0472">Membrane</keyword>
<keyword evidence="3" id="KW-1185">Reference proteome</keyword>
<feature type="transmembrane region" description="Helical" evidence="1">
    <location>
        <begin position="82"/>
        <end position="102"/>
    </location>
</feature>
<dbReference type="STRING" id="1121322.SAMN02745136_03778"/>
<evidence type="ECO:0000256" key="1">
    <source>
        <dbReference type="SAM" id="Phobius"/>
    </source>
</evidence>
<accession>A0A1M6WVV2</accession>
<dbReference type="Gene3D" id="2.50.20.10">
    <property type="entry name" value="Lipoprotein localisation LolA/LolB/LppX"/>
    <property type="match status" value="1"/>
</dbReference>
<name>A0A1M6WVV2_9FIRM</name>
<keyword evidence="1" id="KW-1133">Transmembrane helix</keyword>
<sequence>MKLGIKEGDGMKKEKLVSEYINKLNQEQVPDKGLWAEEEVKELTDVIRALKNLDEPVCPKEGFEKQLSDMKNKKKSGKKHNIAPAFWGVAAAAAVFLGVFYLKDSLLPGANPVYAMEQAYEKANAYHGIVTVTSINGEGQRNTQAVREVWADKEGRYYVKELQGMEEGLITANNKKEKWQKKKEDNYISLYPSFPDNYSFTFEIGKEIKDVKEAEEVKEAEKVIIGGRQAVLYKVTPKGGESYRLWIDKKTGVPLKKLTATVNGIAYEIRYADIDYTNGIPKEYLSHGDLTGYVVNRNDSWQLCATLEEAENLSGFSSKLPELSDTSFSLIEIAANTGEKAIKLYYGLDGQDNKVAVVEKAALAKEETGRAVTGSIGSMKAEIITDAVAAGSVAVAEAGSIAAESLGQQADITSIRWQQKGREYQVLGNGSMDEINVFIKALTGSKAVLAKTKENIPQIKVDYDIKTEEETQKSVDAGHQPWRLDPAFVAQVFTSLLIYPEGITGDYPIPYEDFKMISKSGSSVEIQVDNKKSPVSKVYLKQLVRQDSTGIWTVVGYDKNKNYEKEK</sequence>
<protein>
    <submittedName>
        <fullName evidence="2">Uncharacterized protein</fullName>
    </submittedName>
</protein>
<dbReference type="PANTHER" id="PTHR37507">
    <property type="entry name" value="SPORULATION PROTEIN YDCC"/>
    <property type="match status" value="1"/>
</dbReference>